<organism evidence="1 2">
    <name type="scientific">Trebonia kvetii</name>
    <dbReference type="NCBI Taxonomy" id="2480626"/>
    <lineage>
        <taxon>Bacteria</taxon>
        <taxon>Bacillati</taxon>
        <taxon>Actinomycetota</taxon>
        <taxon>Actinomycetes</taxon>
        <taxon>Streptosporangiales</taxon>
        <taxon>Treboniaceae</taxon>
        <taxon>Trebonia</taxon>
    </lineage>
</organism>
<reference evidence="1 2" key="1">
    <citation type="submission" date="2018-11" db="EMBL/GenBank/DDBJ databases">
        <title>Trebonia kvetii gen.nov., sp.nov., a novel acidophilic actinobacterium, and proposal of the new actinobacterial family Treboniaceae fam. nov.</title>
        <authorList>
            <person name="Rapoport D."/>
            <person name="Sagova-Mareckova M."/>
            <person name="Sedlacek I."/>
            <person name="Provaznik J."/>
            <person name="Kralova S."/>
            <person name="Pavlinic D."/>
            <person name="Benes V."/>
            <person name="Kopecky J."/>
        </authorList>
    </citation>
    <scope>NUCLEOTIDE SEQUENCE [LARGE SCALE GENOMIC DNA]</scope>
    <source>
        <strain evidence="1 2">15Tr583</strain>
    </source>
</reference>
<dbReference type="OrthoDB" id="5169139at2"/>
<dbReference type="EMBL" id="RPFW01000001">
    <property type="protein sequence ID" value="TVZ06931.1"/>
    <property type="molecule type" value="Genomic_DNA"/>
</dbReference>
<dbReference type="AlphaFoldDB" id="A0A6P2CAG5"/>
<gene>
    <name evidence="1" type="ORF">EAS64_06250</name>
</gene>
<name>A0A6P2CAG5_9ACTN</name>
<keyword evidence="2" id="KW-1185">Reference proteome</keyword>
<dbReference type="RefSeq" id="WP_145851687.1">
    <property type="nucleotide sequence ID" value="NZ_RPFW01000001.1"/>
</dbReference>
<accession>A0A6P2CAG5</accession>
<sequence>MDSISTAGFATVMNVQQVLGTIKATPTTQQILAAFKSGTHDNFLSHPYTCDGQALKGATAVCNDYYLMNQIQGANLTQPSATDWVTSKGYTQGIAG</sequence>
<protein>
    <submittedName>
        <fullName evidence="1">Uncharacterized protein</fullName>
    </submittedName>
</protein>
<dbReference type="Proteomes" id="UP000460272">
    <property type="component" value="Unassembled WGS sequence"/>
</dbReference>
<evidence type="ECO:0000313" key="2">
    <source>
        <dbReference type="Proteomes" id="UP000460272"/>
    </source>
</evidence>
<comment type="caution">
    <text evidence="1">The sequence shown here is derived from an EMBL/GenBank/DDBJ whole genome shotgun (WGS) entry which is preliminary data.</text>
</comment>
<proteinExistence type="predicted"/>
<evidence type="ECO:0000313" key="1">
    <source>
        <dbReference type="EMBL" id="TVZ06931.1"/>
    </source>
</evidence>